<dbReference type="SUPFAM" id="SSF102114">
    <property type="entry name" value="Radical SAM enzymes"/>
    <property type="match status" value="1"/>
</dbReference>
<evidence type="ECO:0000259" key="14">
    <source>
        <dbReference type="PROSITE" id="PS51918"/>
    </source>
</evidence>
<reference evidence="15 16" key="1">
    <citation type="submission" date="2023-06" db="EMBL/GenBank/DDBJ databases">
        <title>Thiopseudomonas sp. CY1220 draft genome sequence.</title>
        <authorList>
            <person name="Zhao G."/>
            <person name="An M."/>
        </authorList>
    </citation>
    <scope>NUCLEOTIDE SEQUENCE [LARGE SCALE GENOMIC DNA]</scope>
    <source>
        <strain evidence="15 16">CY1220</strain>
    </source>
</reference>
<dbReference type="SFLD" id="SFLDS00029">
    <property type="entry name" value="Radical_SAM"/>
    <property type="match status" value="1"/>
</dbReference>
<evidence type="ECO:0000256" key="1">
    <source>
        <dbReference type="ARBA" id="ARBA00001352"/>
    </source>
</evidence>
<dbReference type="SFLD" id="SFLDF00314">
    <property type="entry name" value="L-lysine_2_3-aminomutase_(yjeK"/>
    <property type="match status" value="1"/>
</dbReference>
<dbReference type="Pfam" id="PF04055">
    <property type="entry name" value="Radical_SAM"/>
    <property type="match status" value="1"/>
</dbReference>
<sequence length="341" mass="38569">MSKYNHELLQPCKNNWQSVLAQAVREPQELLQLLKLTEHPLAQQVCIDKQFPLLVPRTFVQRMRSGNADDPLLRQVLSVADEQLSVQGYTQDPLDEQASNVSPGLIHKYHGRVLLIAASGCAVNCRYCFRRHFPYADNRVGRQQWHSALNYVAQDSSISEVILSGGDPLLLGDEQLSELLEQIAAIAHVKRLRIHSRLPVVIPQRLTAELMQLLSQSRLRTSLVLHINHAQELAPEHLGLLAQYRAAGITLLNQTVLLKGVNDDEQTLCQLSETLFDYGVLPYYLHQLDRVQGAQHFALSAERTQELYRHMQQYLPGYLVPKLVCEQAGQPHKTLIPIGII</sequence>
<dbReference type="Proteomes" id="UP001241056">
    <property type="component" value="Unassembled WGS sequence"/>
</dbReference>
<evidence type="ECO:0000256" key="5">
    <source>
        <dbReference type="ARBA" id="ARBA00022363"/>
    </source>
</evidence>
<dbReference type="Gene3D" id="3.20.20.70">
    <property type="entry name" value="Aldolase class I"/>
    <property type="match status" value="1"/>
</dbReference>
<keyword evidence="16" id="KW-1185">Reference proteome</keyword>
<evidence type="ECO:0000313" key="15">
    <source>
        <dbReference type="EMBL" id="MDM7858381.1"/>
    </source>
</evidence>
<dbReference type="PIRSF" id="PIRSF004911">
    <property type="entry name" value="DUF160"/>
    <property type="match status" value="1"/>
</dbReference>
<dbReference type="InterPro" id="IPR007197">
    <property type="entry name" value="rSAM"/>
</dbReference>
<comment type="caution">
    <text evidence="15">The sequence shown here is derived from an EMBL/GenBank/DDBJ whole genome shotgun (WGS) entry which is preliminary data.</text>
</comment>
<evidence type="ECO:0000256" key="2">
    <source>
        <dbReference type="ARBA" id="ARBA00001933"/>
    </source>
</evidence>
<dbReference type="InterPro" id="IPR013785">
    <property type="entry name" value="Aldolase_TIM"/>
</dbReference>
<evidence type="ECO:0000256" key="8">
    <source>
        <dbReference type="ARBA" id="ARBA00022723"/>
    </source>
</evidence>
<dbReference type="SFLD" id="SFLDG01070">
    <property type="entry name" value="PLP-dependent"/>
    <property type="match status" value="1"/>
</dbReference>
<dbReference type="EMBL" id="JAUCDY010000010">
    <property type="protein sequence ID" value="MDM7858381.1"/>
    <property type="molecule type" value="Genomic_DNA"/>
</dbReference>
<comment type="similarity">
    <text evidence="4">Belongs to the radical SAM superfamily. KamA family.</text>
</comment>
<evidence type="ECO:0000256" key="7">
    <source>
        <dbReference type="ARBA" id="ARBA00022691"/>
    </source>
</evidence>
<feature type="domain" description="Radical SAM core" evidence="14">
    <location>
        <begin position="107"/>
        <end position="319"/>
    </location>
</feature>
<evidence type="ECO:0000256" key="12">
    <source>
        <dbReference type="ARBA" id="ARBA00023235"/>
    </source>
</evidence>
<evidence type="ECO:0000256" key="6">
    <source>
        <dbReference type="ARBA" id="ARBA00022485"/>
    </source>
</evidence>
<dbReference type="PROSITE" id="PS51918">
    <property type="entry name" value="RADICAL_SAM"/>
    <property type="match status" value="1"/>
</dbReference>
<evidence type="ECO:0000256" key="13">
    <source>
        <dbReference type="ARBA" id="ARBA00030756"/>
    </source>
</evidence>
<comment type="cofactor">
    <cofactor evidence="2">
        <name>pyridoxal 5'-phosphate</name>
        <dbReference type="ChEBI" id="CHEBI:597326"/>
    </cofactor>
</comment>
<keyword evidence="12" id="KW-0413">Isomerase</keyword>
<keyword evidence="9" id="KW-0663">Pyridoxal phosphate</keyword>
<dbReference type="RefSeq" id="WP_289411083.1">
    <property type="nucleotide sequence ID" value="NZ_JAUCDY010000010.1"/>
</dbReference>
<protein>
    <recommendedName>
        <fullName evidence="5">L-lysine 2,3-aminomutase</fullName>
    </recommendedName>
    <alternativeName>
        <fullName evidence="13">EF-P post-translational modification enzyme B</fullName>
    </alternativeName>
</protein>
<evidence type="ECO:0000256" key="10">
    <source>
        <dbReference type="ARBA" id="ARBA00023004"/>
    </source>
</evidence>
<dbReference type="PANTHER" id="PTHR30538:SF1">
    <property type="entry name" value="L-LYSINE 2,3-AMINOMUTASE"/>
    <property type="match status" value="1"/>
</dbReference>
<keyword evidence="8" id="KW-0479">Metal-binding</keyword>
<evidence type="ECO:0000313" key="16">
    <source>
        <dbReference type="Proteomes" id="UP001241056"/>
    </source>
</evidence>
<dbReference type="NCBIfam" id="TIGR00238">
    <property type="entry name" value="KamA family radical SAM protein"/>
    <property type="match status" value="1"/>
</dbReference>
<evidence type="ECO:0000256" key="4">
    <source>
        <dbReference type="ARBA" id="ARBA00008703"/>
    </source>
</evidence>
<dbReference type="InterPro" id="IPR003739">
    <property type="entry name" value="Lys_aminomutase/Glu_NH3_mut"/>
</dbReference>
<evidence type="ECO:0000256" key="9">
    <source>
        <dbReference type="ARBA" id="ARBA00022898"/>
    </source>
</evidence>
<proteinExistence type="inferred from homology"/>
<keyword evidence="7" id="KW-0949">S-adenosyl-L-methionine</keyword>
<evidence type="ECO:0000256" key="11">
    <source>
        <dbReference type="ARBA" id="ARBA00023014"/>
    </source>
</evidence>
<comment type="catalytic activity">
    <reaction evidence="1">
        <text>L-lysine = D-beta-lysine</text>
        <dbReference type="Rhea" id="RHEA:44148"/>
        <dbReference type="ChEBI" id="CHEBI:32551"/>
        <dbReference type="ChEBI" id="CHEBI:84138"/>
    </reaction>
</comment>
<keyword evidence="10" id="KW-0408">Iron</keyword>
<dbReference type="NCBIfam" id="TIGR03821">
    <property type="entry name" value="EFP_modif_epmB"/>
    <property type="match status" value="1"/>
</dbReference>
<comment type="cofactor">
    <cofactor evidence="3">
        <name>[4Fe-4S] cluster</name>
        <dbReference type="ChEBI" id="CHEBI:49883"/>
    </cofactor>
</comment>
<keyword evidence="11" id="KW-0411">Iron-sulfur</keyword>
<dbReference type="InterPro" id="IPR058240">
    <property type="entry name" value="rSAM_sf"/>
</dbReference>
<keyword evidence="6" id="KW-0004">4Fe-4S</keyword>
<accession>A0ABT7SQC9</accession>
<evidence type="ECO:0000256" key="3">
    <source>
        <dbReference type="ARBA" id="ARBA00001966"/>
    </source>
</evidence>
<name>A0ABT7SQC9_9GAMM</name>
<gene>
    <name evidence="15" type="primary">epmB</name>
    <name evidence="15" type="ORF">QEZ41_08850</name>
</gene>
<organism evidence="15 16">
    <name type="scientific">Thiopseudomonas acetoxidans</name>
    <dbReference type="NCBI Taxonomy" id="3041622"/>
    <lineage>
        <taxon>Bacteria</taxon>
        <taxon>Pseudomonadati</taxon>
        <taxon>Pseudomonadota</taxon>
        <taxon>Gammaproteobacteria</taxon>
        <taxon>Pseudomonadales</taxon>
        <taxon>Pseudomonadaceae</taxon>
        <taxon>Thiopseudomonas</taxon>
    </lineage>
</organism>
<dbReference type="CDD" id="cd01335">
    <property type="entry name" value="Radical_SAM"/>
    <property type="match status" value="1"/>
</dbReference>
<dbReference type="PANTHER" id="PTHR30538">
    <property type="entry name" value="LYSINE 2,3-AMINOMUTASE-RELATED"/>
    <property type="match status" value="1"/>
</dbReference>
<dbReference type="InterPro" id="IPR022462">
    <property type="entry name" value="EpmB"/>
</dbReference>